<feature type="region of interest" description="Disordered" evidence="1">
    <location>
        <begin position="36"/>
        <end position="67"/>
    </location>
</feature>
<dbReference type="AlphaFoldDB" id="A0A396II83"/>
<dbReference type="Gramene" id="rna27373">
    <property type="protein sequence ID" value="RHN64548.1"/>
    <property type="gene ID" value="gene27373"/>
</dbReference>
<comment type="caution">
    <text evidence="2">The sequence shown here is derived from an EMBL/GenBank/DDBJ whole genome shotgun (WGS) entry which is preliminary data.</text>
</comment>
<protein>
    <submittedName>
        <fullName evidence="2">Uncharacterized protein</fullName>
    </submittedName>
</protein>
<accession>A0A396II83</accession>
<evidence type="ECO:0000313" key="2">
    <source>
        <dbReference type="EMBL" id="RHN64548.1"/>
    </source>
</evidence>
<organism evidence="2">
    <name type="scientific">Medicago truncatula</name>
    <name type="common">Barrel medic</name>
    <name type="synonym">Medicago tribuloides</name>
    <dbReference type="NCBI Taxonomy" id="3880"/>
    <lineage>
        <taxon>Eukaryota</taxon>
        <taxon>Viridiplantae</taxon>
        <taxon>Streptophyta</taxon>
        <taxon>Embryophyta</taxon>
        <taxon>Tracheophyta</taxon>
        <taxon>Spermatophyta</taxon>
        <taxon>Magnoliopsida</taxon>
        <taxon>eudicotyledons</taxon>
        <taxon>Gunneridae</taxon>
        <taxon>Pentapetalae</taxon>
        <taxon>rosids</taxon>
        <taxon>fabids</taxon>
        <taxon>Fabales</taxon>
        <taxon>Fabaceae</taxon>
        <taxon>Papilionoideae</taxon>
        <taxon>50 kb inversion clade</taxon>
        <taxon>NPAAA clade</taxon>
        <taxon>Hologalegina</taxon>
        <taxon>IRL clade</taxon>
        <taxon>Trifolieae</taxon>
        <taxon>Medicago</taxon>
    </lineage>
</organism>
<gene>
    <name evidence="2" type="ORF">MtrunA17_Chr4g0070261</name>
</gene>
<dbReference type="EMBL" id="PSQE01000004">
    <property type="protein sequence ID" value="RHN64548.1"/>
    <property type="molecule type" value="Genomic_DNA"/>
</dbReference>
<evidence type="ECO:0000256" key="1">
    <source>
        <dbReference type="SAM" id="MobiDB-lite"/>
    </source>
</evidence>
<sequence>MCDFCKEGHVHSECDAEGEAKEVNYIGNYQRGNLFSNTSNDARKEHSNRKWKNNFALNPTQGPPQNP</sequence>
<proteinExistence type="predicted"/>
<name>A0A396II83_MEDTR</name>
<dbReference type="Proteomes" id="UP000265566">
    <property type="component" value="Chromosome 4"/>
</dbReference>
<reference evidence="2" key="1">
    <citation type="journal article" date="2018" name="Nat. Plants">
        <title>Whole-genome landscape of Medicago truncatula symbiotic genes.</title>
        <authorList>
            <person name="Pecrix Y."/>
            <person name="Gamas P."/>
            <person name="Carrere S."/>
        </authorList>
    </citation>
    <scope>NUCLEOTIDE SEQUENCE</scope>
    <source>
        <tissue evidence="2">Leaves</tissue>
    </source>
</reference>